<dbReference type="Pfam" id="PF09492">
    <property type="entry name" value="Pec_lyase"/>
    <property type="match status" value="1"/>
</dbReference>
<dbReference type="PATRIC" id="fig|1341156.4.peg.3136"/>
<dbReference type="GO" id="GO:0042545">
    <property type="term" value="P:cell wall modification"/>
    <property type="evidence" value="ECO:0007669"/>
    <property type="project" value="InterPro"/>
</dbReference>
<feature type="signal peptide" evidence="4">
    <location>
        <begin position="1"/>
        <end position="22"/>
    </location>
</feature>
<gene>
    <name evidence="6" type="ORF">RASY3_17675</name>
</gene>
<keyword evidence="3" id="KW-0063">Aspartyl esterase</keyword>
<dbReference type="InterPro" id="IPR036116">
    <property type="entry name" value="FN3_sf"/>
</dbReference>
<accession>A0A011VSB5</accession>
<evidence type="ECO:0000256" key="4">
    <source>
        <dbReference type="SAM" id="SignalP"/>
    </source>
</evidence>
<keyword evidence="2" id="KW-0378">Hydrolase</keyword>
<dbReference type="InterPro" id="IPR012334">
    <property type="entry name" value="Pectin_lyas_fold"/>
</dbReference>
<evidence type="ECO:0000259" key="5">
    <source>
        <dbReference type="Pfam" id="PF01095"/>
    </source>
</evidence>
<dbReference type="InterPro" id="IPR011050">
    <property type="entry name" value="Pectin_lyase_fold/virulence"/>
</dbReference>
<dbReference type="OrthoDB" id="9804686at2"/>
<dbReference type="GO" id="GO:0009279">
    <property type="term" value="C:cell outer membrane"/>
    <property type="evidence" value="ECO:0007669"/>
    <property type="project" value="TreeGrafter"/>
</dbReference>
<organism evidence="6 7">
    <name type="scientific">Ruminococcus albus SY3</name>
    <dbReference type="NCBI Taxonomy" id="1341156"/>
    <lineage>
        <taxon>Bacteria</taxon>
        <taxon>Bacillati</taxon>
        <taxon>Bacillota</taxon>
        <taxon>Clostridia</taxon>
        <taxon>Eubacteriales</taxon>
        <taxon>Oscillospiraceae</taxon>
        <taxon>Ruminococcus</taxon>
    </lineage>
</organism>
<dbReference type="AlphaFoldDB" id="A0A011VSB5"/>
<dbReference type="GO" id="GO:0016829">
    <property type="term" value="F:lyase activity"/>
    <property type="evidence" value="ECO:0007669"/>
    <property type="project" value="UniProtKB-KW"/>
</dbReference>
<dbReference type="SUPFAM" id="SSF49265">
    <property type="entry name" value="Fibronectin type III"/>
    <property type="match status" value="1"/>
</dbReference>
<dbReference type="InterPro" id="IPR000070">
    <property type="entry name" value="Pectinesterase_cat"/>
</dbReference>
<keyword evidence="7" id="KW-1185">Reference proteome</keyword>
<dbReference type="SUPFAM" id="SSF81853">
    <property type="entry name" value="Family 10 polysaccharide lyase"/>
    <property type="match status" value="1"/>
</dbReference>
<dbReference type="Proteomes" id="UP000021369">
    <property type="component" value="Unassembled WGS sequence"/>
</dbReference>
<evidence type="ECO:0000256" key="3">
    <source>
        <dbReference type="ARBA" id="ARBA00023085"/>
    </source>
</evidence>
<dbReference type="Gene3D" id="2.160.20.10">
    <property type="entry name" value="Single-stranded right-handed beta-helix, Pectin lyase-like"/>
    <property type="match status" value="1"/>
</dbReference>
<dbReference type="Gene3D" id="2.60.40.10">
    <property type="entry name" value="Immunoglobulins"/>
    <property type="match status" value="1"/>
</dbReference>
<protein>
    <submittedName>
        <fullName evidence="6">Pectate lyase</fullName>
    </submittedName>
</protein>
<keyword evidence="6" id="KW-0456">Lyase</keyword>
<dbReference type="Pfam" id="PF01095">
    <property type="entry name" value="Pectinesterase"/>
    <property type="match status" value="1"/>
</dbReference>
<comment type="caution">
    <text evidence="6">The sequence shown here is derived from an EMBL/GenBank/DDBJ whole genome shotgun (WGS) entry which is preliminary data.</text>
</comment>
<name>A0A011VSB5_RUMAL</name>
<dbReference type="SUPFAM" id="SSF51126">
    <property type="entry name" value="Pectin lyase-like"/>
    <property type="match status" value="1"/>
</dbReference>
<comment type="similarity">
    <text evidence="1">Belongs to the pectinesterase family.</text>
</comment>
<dbReference type="GO" id="GO:0030599">
    <property type="term" value="F:pectinesterase activity"/>
    <property type="evidence" value="ECO:0007669"/>
    <property type="project" value="InterPro"/>
</dbReference>
<evidence type="ECO:0000256" key="2">
    <source>
        <dbReference type="ARBA" id="ARBA00022801"/>
    </source>
</evidence>
<dbReference type="Gene3D" id="1.50.10.20">
    <property type="match status" value="1"/>
</dbReference>
<dbReference type="PANTHER" id="PTHR31321:SF57">
    <property type="entry name" value="PECTINESTERASE 53-RELATED"/>
    <property type="match status" value="1"/>
</dbReference>
<keyword evidence="4" id="KW-0732">Signal</keyword>
<dbReference type="InterPro" id="IPR013783">
    <property type="entry name" value="Ig-like_fold"/>
</dbReference>
<dbReference type="RefSeq" id="WP_037290322.1">
    <property type="nucleotide sequence ID" value="NZ_JEOB01000004.1"/>
</dbReference>
<proteinExistence type="inferred from homology"/>
<feature type="chain" id="PRO_5039253268" evidence="4">
    <location>
        <begin position="23"/>
        <end position="1124"/>
    </location>
</feature>
<feature type="domain" description="Pectinesterase catalytic" evidence="5">
    <location>
        <begin position="527"/>
        <end position="693"/>
    </location>
</feature>
<sequence>MKRTTKKAAGILLAAGMVMSTATPLIPQSQSGLIAYAGDNDFSWSAYSKKDSSWWSSYEATSLADEMIAYQLSDGGWRKDMKNATTGSWNKSTIDNNATWGQIRFLASVYKATGNSKYKSACLKGLDLLINGQYSNGGWPQVFNDAGTYHAHITYNDSAMVQVLKIMLEVSQKSGAFSWVDSSYQSKAENAVNKGISCILKTQIKVNGTLTAWGQQHDEYTLAPAAARAYELPSVCTSESAGIVDFLRSLPDSKKSADVIRSINAAVRWFDSVKIENRKWDWNSDKSDKVVTYSSGSTIWARFYDLQYCKPLFADRDGKAYSDVTQISLERRTGYSWYGTWCANNIKLGTLPEPSSSSTQTQGTHLYVGYSNKSNNYNTIQAAVNAAASKNPSSEQTRVSIHIAPGTYREQVRVNTPYISFVNDDPSKEVKITWYYGIGYKYYSMGSDGYYNSSNAKSKSSKGEATRWGSAVALHTSASHFRAENITFENSFNRYVTDEEIADGVQVSGSESITFQRYKGADVKSKTATERAAAIAIEGDYSEFYNCKFLGSQDTLFTRGEHEYFRNCRIEGNTDYIFGQGTCVFQTCDLVWAGYTDRAVGGYITAAKSEGKYLFTDCNVYGTNGMYVGSGYFGRPWGPYADVAFVNTKLSSENMITSAGWTSMSGNQPQNAKFKEYNTTANGYGVNTSGRVSGTVRYSASGLDVYSYLSGWTPYYLNYSGAVVTVDPISGKLVKDLTVSDYENAADWAINNSFGYGSLLFGDRDFTATSVPSYLVGAEAIKTACDSKTLTSDLGTFTAGSDITVYTAVDSRVTSSGLPSWLSSWTKTGDSIYTSNDLTLEIFKKTYSKGSQITLGTNGGSTGCVNYIVLVTENAPEPLNGKYIRNLVVNDTENASDWSIRNDMNNGFQIFGDRDFTVSNVPSYLVNAETIRTACDSKIYTSDLATFTAGSDITLYIAVDTRVNYQLSWLNSWTPVGTSLYSSNDVELALYKKDVNSGTKVTLGTNGGEGYSINYIVMAVPRQTSQPINNTPYVTNISVLYNQQYHQIRFSWKPVSGATNYGIAVYLAGKWRVQTSSIPASATYFTTPKNLTPGMTYKVAIAAKVNGDWNVNNAIKNAVIVTVQ</sequence>
<reference evidence="6 7" key="1">
    <citation type="submission" date="2013-06" db="EMBL/GenBank/DDBJ databases">
        <title>Rumen cellulosomics: divergent fiber-degrading strategies revealed by comparative genome-wide analysis of six Ruminococcal strains.</title>
        <authorList>
            <person name="Dassa B."/>
            <person name="Borovok I."/>
            <person name="Lamed R."/>
            <person name="Flint H."/>
            <person name="Yeoman C.J."/>
            <person name="White B."/>
            <person name="Bayer E.A."/>
        </authorList>
    </citation>
    <scope>NUCLEOTIDE SEQUENCE [LARGE SCALE GENOMIC DNA]</scope>
    <source>
        <strain evidence="6 7">SY3</strain>
    </source>
</reference>
<evidence type="ECO:0000256" key="1">
    <source>
        <dbReference type="ARBA" id="ARBA00008891"/>
    </source>
</evidence>
<dbReference type="NCBIfam" id="TIGR02474">
    <property type="entry name" value="pec_lyase"/>
    <property type="match status" value="1"/>
</dbReference>
<evidence type="ECO:0000313" key="6">
    <source>
        <dbReference type="EMBL" id="EXM38121.1"/>
    </source>
</evidence>
<dbReference type="InterPro" id="IPR012669">
    <property type="entry name" value="Pectate_lyase"/>
</dbReference>
<dbReference type="PANTHER" id="PTHR31321">
    <property type="entry name" value="ACYL-COA THIOESTER HYDROLASE YBHC-RELATED"/>
    <property type="match status" value="1"/>
</dbReference>
<dbReference type="EMBL" id="JEOB01000004">
    <property type="protein sequence ID" value="EXM38121.1"/>
    <property type="molecule type" value="Genomic_DNA"/>
</dbReference>
<evidence type="ECO:0000313" key="7">
    <source>
        <dbReference type="Proteomes" id="UP000021369"/>
    </source>
</evidence>